<dbReference type="AlphaFoldDB" id="A0A803QUX5"/>
<dbReference type="EMBL" id="UZAU01000046">
    <property type="status" value="NOT_ANNOTATED_CDS"/>
    <property type="molecule type" value="Genomic_DNA"/>
</dbReference>
<proteinExistence type="predicted"/>
<dbReference type="Gramene" id="novel_model_1680_5bd9a17a">
    <property type="protein sequence ID" value="cds.novel_model_1680_5bd9a17a"/>
    <property type="gene ID" value="novel_gene_920_5bd9a17a"/>
</dbReference>
<name>A0A803QUX5_CANSA</name>
<sequence length="60" mass="7180">MIVKNSRTSFILILITPSVCVKCLFSKYYLQFRSIYVNMIKHKISKFTKSHKFIFHLSLH</sequence>
<evidence type="ECO:0000313" key="1">
    <source>
        <dbReference type="EnsemblPlants" id="cds.novel_model_1680_5bd9a17a"/>
    </source>
</evidence>
<protein>
    <submittedName>
        <fullName evidence="1">Uncharacterized protein</fullName>
    </submittedName>
</protein>
<reference evidence="1" key="1">
    <citation type="submission" date="2018-11" db="EMBL/GenBank/DDBJ databases">
        <authorList>
            <person name="Grassa J C."/>
        </authorList>
    </citation>
    <scope>NUCLEOTIDE SEQUENCE [LARGE SCALE GENOMIC DNA]</scope>
</reference>
<keyword evidence="2" id="KW-1185">Reference proteome</keyword>
<evidence type="ECO:0000313" key="2">
    <source>
        <dbReference type="Proteomes" id="UP000596661"/>
    </source>
</evidence>
<dbReference type="Proteomes" id="UP000596661">
    <property type="component" value="Chromosome 1"/>
</dbReference>
<reference evidence="1" key="2">
    <citation type="submission" date="2021-03" db="UniProtKB">
        <authorList>
            <consortium name="EnsemblPlants"/>
        </authorList>
    </citation>
    <scope>IDENTIFICATION</scope>
</reference>
<dbReference type="EnsemblPlants" id="novel_model_1680_5bd9a17a">
    <property type="protein sequence ID" value="cds.novel_model_1680_5bd9a17a"/>
    <property type="gene ID" value="novel_gene_920_5bd9a17a"/>
</dbReference>
<organism evidence="1 2">
    <name type="scientific">Cannabis sativa</name>
    <name type="common">Hemp</name>
    <name type="synonym">Marijuana</name>
    <dbReference type="NCBI Taxonomy" id="3483"/>
    <lineage>
        <taxon>Eukaryota</taxon>
        <taxon>Viridiplantae</taxon>
        <taxon>Streptophyta</taxon>
        <taxon>Embryophyta</taxon>
        <taxon>Tracheophyta</taxon>
        <taxon>Spermatophyta</taxon>
        <taxon>Magnoliopsida</taxon>
        <taxon>eudicotyledons</taxon>
        <taxon>Gunneridae</taxon>
        <taxon>Pentapetalae</taxon>
        <taxon>rosids</taxon>
        <taxon>fabids</taxon>
        <taxon>Rosales</taxon>
        <taxon>Cannabaceae</taxon>
        <taxon>Cannabis</taxon>
    </lineage>
</organism>
<accession>A0A803QUX5</accession>